<reference evidence="3 4" key="1">
    <citation type="journal article" date="2015" name="Stand. Genomic Sci.">
        <title>Genomic Encyclopedia of Bacterial and Archaeal Type Strains, Phase III: the genomes of soil and plant-associated and newly described type strains.</title>
        <authorList>
            <person name="Whitman W.B."/>
            <person name="Woyke T."/>
            <person name="Klenk H.P."/>
            <person name="Zhou Y."/>
            <person name="Lilburn T.G."/>
            <person name="Beck B.J."/>
            <person name="De Vos P."/>
            <person name="Vandamme P."/>
            <person name="Eisen J.A."/>
            <person name="Garrity G."/>
            <person name="Hugenholtz P."/>
            <person name="Kyrpides N.C."/>
        </authorList>
    </citation>
    <scope>NUCLEOTIDE SEQUENCE [LARGE SCALE GENOMIC DNA]</scope>
    <source>
        <strain evidence="3 4">CGMCC 1.10685</strain>
    </source>
</reference>
<reference evidence="2 5" key="3">
    <citation type="submission" date="2019-12" db="EMBL/GenBank/DDBJ databases">
        <title>Draft Genome Sequences of Six Type Strains of the Genus Massilia.</title>
        <authorList>
            <person name="Miess H."/>
            <person name="Frediansyah A."/>
            <person name="Goeker M."/>
            <person name="Gross H."/>
        </authorList>
    </citation>
    <scope>NUCLEOTIDE SEQUENCE [LARGE SCALE GENOMIC DNA]</scope>
    <source>
        <strain evidence="2 5">DSM 26639</strain>
    </source>
</reference>
<dbReference type="Proteomes" id="UP000315112">
    <property type="component" value="Unassembled WGS sequence"/>
</dbReference>
<keyword evidence="5" id="KW-1185">Reference proteome</keyword>
<name>A0A562PJ05_9BURK</name>
<protein>
    <recommendedName>
        <fullName evidence="6">Phasin domain-containing protein</fullName>
    </recommendedName>
</protein>
<evidence type="ECO:0000256" key="1">
    <source>
        <dbReference type="SAM" id="Phobius"/>
    </source>
</evidence>
<reference evidence="3" key="2">
    <citation type="submission" date="2019-07" db="EMBL/GenBank/DDBJ databases">
        <authorList>
            <person name="Whitman W."/>
            <person name="Huntemann M."/>
            <person name="Clum A."/>
            <person name="Pillay M."/>
            <person name="Palaniappan K."/>
            <person name="Varghese N."/>
            <person name="Mikhailova N."/>
            <person name="Stamatis D."/>
            <person name="Reddy T."/>
            <person name="Daum C."/>
            <person name="Shapiro N."/>
            <person name="Ivanova N."/>
            <person name="Kyrpides N."/>
            <person name="Woyke T."/>
        </authorList>
    </citation>
    <scope>NUCLEOTIDE SEQUENCE</scope>
    <source>
        <strain evidence="3">CGMCC 1.10685</strain>
    </source>
</reference>
<evidence type="ECO:0000313" key="5">
    <source>
        <dbReference type="Proteomes" id="UP000437862"/>
    </source>
</evidence>
<evidence type="ECO:0000313" key="3">
    <source>
        <dbReference type="EMBL" id="TWI44455.1"/>
    </source>
</evidence>
<keyword evidence="1" id="KW-0472">Membrane</keyword>
<accession>A0A562PJ05</accession>
<dbReference type="OrthoDB" id="5703812at2"/>
<keyword evidence="1" id="KW-1133">Transmembrane helix</keyword>
<evidence type="ECO:0000313" key="2">
    <source>
        <dbReference type="EMBL" id="QGZ42032.1"/>
    </source>
</evidence>
<dbReference type="AlphaFoldDB" id="A0A562PJ05"/>
<dbReference type="Proteomes" id="UP000437862">
    <property type="component" value="Chromosome"/>
</dbReference>
<sequence length="158" mass="16691">MTSTTTLPADIEALADSFAASADALHKRIIRAIRQNGTPAGQAITREQAQALFDQEVALRQQAHALYADAVRYATAGLGGQAQELLDLAARARDRIRRIERAKDLSGVAAALLAAAAAIAAVRPEGLGPALEDLKEHLEALQDADKAAPEPKPRHTMG</sequence>
<evidence type="ECO:0000313" key="4">
    <source>
        <dbReference type="Proteomes" id="UP000315112"/>
    </source>
</evidence>
<evidence type="ECO:0008006" key="6">
    <source>
        <dbReference type="Google" id="ProtNLM"/>
    </source>
</evidence>
<keyword evidence="1" id="KW-0812">Transmembrane</keyword>
<proteinExistence type="predicted"/>
<dbReference type="EMBL" id="CP046904">
    <property type="protein sequence ID" value="QGZ42032.1"/>
    <property type="molecule type" value="Genomic_DNA"/>
</dbReference>
<feature type="transmembrane region" description="Helical" evidence="1">
    <location>
        <begin position="105"/>
        <end position="122"/>
    </location>
</feature>
<dbReference type="EMBL" id="VLKW01000009">
    <property type="protein sequence ID" value="TWI44455.1"/>
    <property type="molecule type" value="Genomic_DNA"/>
</dbReference>
<dbReference type="RefSeq" id="WP_145879153.1">
    <property type="nucleotide sequence ID" value="NZ_CP046904.1"/>
</dbReference>
<organism evidence="3 4">
    <name type="scientific">Pseudoduganella flava</name>
    <dbReference type="NCBI Taxonomy" id="871742"/>
    <lineage>
        <taxon>Bacteria</taxon>
        <taxon>Pseudomonadati</taxon>
        <taxon>Pseudomonadota</taxon>
        <taxon>Betaproteobacteria</taxon>
        <taxon>Burkholderiales</taxon>
        <taxon>Oxalobacteraceae</taxon>
        <taxon>Telluria group</taxon>
        <taxon>Pseudoduganella</taxon>
    </lineage>
</organism>
<gene>
    <name evidence="2" type="ORF">GO485_25280</name>
    <name evidence="3" type="ORF">IP92_04405</name>
</gene>